<dbReference type="InterPro" id="IPR001478">
    <property type="entry name" value="PDZ"/>
</dbReference>
<feature type="domain" description="PDZ" evidence="2">
    <location>
        <begin position="146"/>
        <end position="191"/>
    </location>
</feature>
<evidence type="ECO:0000259" key="2">
    <source>
        <dbReference type="PROSITE" id="PS50106"/>
    </source>
</evidence>
<accession>A0A4Y4CWU6</accession>
<dbReference type="AlphaFoldDB" id="A0A4Y4CWU6"/>
<protein>
    <recommendedName>
        <fullName evidence="2">PDZ domain-containing protein</fullName>
    </recommendedName>
</protein>
<reference evidence="3 4" key="1">
    <citation type="submission" date="2019-06" db="EMBL/GenBank/DDBJ databases">
        <title>Whole genome shotgun sequence of Zoogloea ramigera NBRC 15342.</title>
        <authorList>
            <person name="Hosoyama A."/>
            <person name="Uohara A."/>
            <person name="Ohji S."/>
            <person name="Ichikawa N."/>
        </authorList>
    </citation>
    <scope>NUCLEOTIDE SEQUENCE [LARGE SCALE GENOMIC DNA]</scope>
    <source>
        <strain evidence="3 4">NBRC 15342</strain>
    </source>
</reference>
<name>A0A4Y4CWU6_ZOORA</name>
<keyword evidence="1" id="KW-0732">Signal</keyword>
<dbReference type="PROSITE" id="PS51257">
    <property type="entry name" value="PROKAR_LIPOPROTEIN"/>
    <property type="match status" value="1"/>
</dbReference>
<comment type="caution">
    <text evidence="3">The sequence shown here is derived from an EMBL/GenBank/DDBJ whole genome shotgun (WGS) entry which is preliminary data.</text>
</comment>
<evidence type="ECO:0000313" key="4">
    <source>
        <dbReference type="Proteomes" id="UP000318422"/>
    </source>
</evidence>
<dbReference type="InterPro" id="IPR036034">
    <property type="entry name" value="PDZ_sf"/>
</dbReference>
<dbReference type="InterPro" id="IPR041489">
    <property type="entry name" value="PDZ_6"/>
</dbReference>
<dbReference type="Pfam" id="PF17820">
    <property type="entry name" value="PDZ_6"/>
    <property type="match status" value="1"/>
</dbReference>
<dbReference type="Proteomes" id="UP000318422">
    <property type="component" value="Unassembled WGS sequence"/>
</dbReference>
<organism evidence="3 4">
    <name type="scientific">Zoogloea ramigera</name>
    <dbReference type="NCBI Taxonomy" id="350"/>
    <lineage>
        <taxon>Bacteria</taxon>
        <taxon>Pseudomonadati</taxon>
        <taxon>Pseudomonadota</taxon>
        <taxon>Betaproteobacteria</taxon>
        <taxon>Rhodocyclales</taxon>
        <taxon>Zoogloeaceae</taxon>
        <taxon>Zoogloea</taxon>
    </lineage>
</organism>
<dbReference type="SMART" id="SM00228">
    <property type="entry name" value="PDZ"/>
    <property type="match status" value="1"/>
</dbReference>
<dbReference type="SUPFAM" id="SSF50156">
    <property type="entry name" value="PDZ domain-like"/>
    <property type="match status" value="1"/>
</dbReference>
<dbReference type="EMBL" id="BJNV01000026">
    <property type="protein sequence ID" value="GEC95743.1"/>
    <property type="molecule type" value="Genomic_DNA"/>
</dbReference>
<dbReference type="Gene3D" id="2.30.42.10">
    <property type="match status" value="1"/>
</dbReference>
<proteinExistence type="predicted"/>
<dbReference type="RefSeq" id="WP_141351476.1">
    <property type="nucleotide sequence ID" value="NZ_BJNV01000026.1"/>
</dbReference>
<dbReference type="PROSITE" id="PS50106">
    <property type="entry name" value="PDZ"/>
    <property type="match status" value="1"/>
</dbReference>
<feature type="chain" id="PRO_5021284898" description="PDZ domain-containing protein" evidence="1">
    <location>
        <begin position="22"/>
        <end position="230"/>
    </location>
</feature>
<keyword evidence="4" id="KW-1185">Reference proteome</keyword>
<evidence type="ECO:0000313" key="3">
    <source>
        <dbReference type="EMBL" id="GEC95743.1"/>
    </source>
</evidence>
<dbReference type="OrthoDB" id="8549440at2"/>
<feature type="signal peptide" evidence="1">
    <location>
        <begin position="1"/>
        <end position="21"/>
    </location>
</feature>
<gene>
    <name evidence="3" type="ORF">ZRA01_18160</name>
</gene>
<evidence type="ECO:0000256" key="1">
    <source>
        <dbReference type="SAM" id="SignalP"/>
    </source>
</evidence>
<sequence>MLRRVLPALAAAMLAGGCASLVDGRNQSILVLTPDCPGAACQLHNDKGRWHVATTPASVVINRSFADLVVSCSKAASLPVTKAFPSSTKGMAYGNILLGGVIGAGVDVVNGAAYDYPSEVSVPLDCKPLVGGPLRLGCRVQDVTDIGGSVPGLPGRQGVRVTWVDAGGAAELAGLRVGDVLLDFNGQAITDSDSLKQFLASQDPQQVFRMRYFRNGVQADAVFTVRGGVL</sequence>